<evidence type="ECO:0000313" key="1">
    <source>
        <dbReference type="EMBL" id="GIY05027.1"/>
    </source>
</evidence>
<name>A0AAV4Q9Y0_9ARAC</name>
<sequence length="95" mass="10806">MTPIDKTVFDQTEPFAVLLGRVEWKRSCFQTSLAFASAMTSLALRCFTSYCYSLITHIRAHLGREWSSSMCKCFSKLLTKIGRPSLRSSHNSRAH</sequence>
<keyword evidence="2" id="KW-1185">Reference proteome</keyword>
<dbReference type="Proteomes" id="UP001054837">
    <property type="component" value="Unassembled WGS sequence"/>
</dbReference>
<proteinExistence type="predicted"/>
<evidence type="ECO:0000313" key="2">
    <source>
        <dbReference type="Proteomes" id="UP001054837"/>
    </source>
</evidence>
<reference evidence="1 2" key="1">
    <citation type="submission" date="2021-06" db="EMBL/GenBank/DDBJ databases">
        <title>Caerostris darwini draft genome.</title>
        <authorList>
            <person name="Kono N."/>
            <person name="Arakawa K."/>
        </authorList>
    </citation>
    <scope>NUCLEOTIDE SEQUENCE [LARGE SCALE GENOMIC DNA]</scope>
</reference>
<protein>
    <submittedName>
        <fullName evidence="1">Uncharacterized protein</fullName>
    </submittedName>
</protein>
<dbReference type="EMBL" id="BPLQ01004024">
    <property type="protein sequence ID" value="GIY05027.1"/>
    <property type="molecule type" value="Genomic_DNA"/>
</dbReference>
<gene>
    <name evidence="1" type="ORF">CDAR_464611</name>
</gene>
<dbReference type="AlphaFoldDB" id="A0AAV4Q9Y0"/>
<comment type="caution">
    <text evidence="1">The sequence shown here is derived from an EMBL/GenBank/DDBJ whole genome shotgun (WGS) entry which is preliminary data.</text>
</comment>
<accession>A0AAV4Q9Y0</accession>
<organism evidence="1 2">
    <name type="scientific">Caerostris darwini</name>
    <dbReference type="NCBI Taxonomy" id="1538125"/>
    <lineage>
        <taxon>Eukaryota</taxon>
        <taxon>Metazoa</taxon>
        <taxon>Ecdysozoa</taxon>
        <taxon>Arthropoda</taxon>
        <taxon>Chelicerata</taxon>
        <taxon>Arachnida</taxon>
        <taxon>Araneae</taxon>
        <taxon>Araneomorphae</taxon>
        <taxon>Entelegynae</taxon>
        <taxon>Araneoidea</taxon>
        <taxon>Araneidae</taxon>
        <taxon>Caerostris</taxon>
    </lineage>
</organism>